<evidence type="ECO:0000256" key="1">
    <source>
        <dbReference type="ARBA" id="ARBA00022553"/>
    </source>
</evidence>
<dbReference type="SMART" id="SM00240">
    <property type="entry name" value="FHA"/>
    <property type="match status" value="1"/>
</dbReference>
<evidence type="ECO:0000256" key="2">
    <source>
        <dbReference type="SAM" id="MobiDB-lite"/>
    </source>
</evidence>
<dbReference type="PROSITE" id="PS50006">
    <property type="entry name" value="FHA_DOMAIN"/>
    <property type="match status" value="1"/>
</dbReference>
<dbReference type="EMBL" id="PYGE01000007">
    <property type="protein sequence ID" value="PSL03570.1"/>
    <property type="molecule type" value="Genomic_DNA"/>
</dbReference>
<reference evidence="4 5" key="1">
    <citation type="submission" date="2018-03" db="EMBL/GenBank/DDBJ databases">
        <title>Genomic Encyclopedia of Archaeal and Bacterial Type Strains, Phase II (KMG-II): from individual species to whole genera.</title>
        <authorList>
            <person name="Goeker M."/>
        </authorList>
    </citation>
    <scope>NUCLEOTIDE SEQUENCE [LARGE SCALE GENOMIC DNA]</scope>
    <source>
        <strain evidence="4 5">DSM 45211</strain>
    </source>
</reference>
<proteinExistence type="predicted"/>
<dbReference type="InterPro" id="IPR008984">
    <property type="entry name" value="SMAD_FHA_dom_sf"/>
</dbReference>
<organism evidence="4 5">
    <name type="scientific">Haloactinopolyspora alba</name>
    <dbReference type="NCBI Taxonomy" id="648780"/>
    <lineage>
        <taxon>Bacteria</taxon>
        <taxon>Bacillati</taxon>
        <taxon>Actinomycetota</taxon>
        <taxon>Actinomycetes</taxon>
        <taxon>Jiangellales</taxon>
        <taxon>Jiangellaceae</taxon>
        <taxon>Haloactinopolyspora</taxon>
    </lineage>
</organism>
<dbReference type="AlphaFoldDB" id="A0A2P8E262"/>
<evidence type="ECO:0000313" key="5">
    <source>
        <dbReference type="Proteomes" id="UP000243528"/>
    </source>
</evidence>
<feature type="compositionally biased region" description="Basic and acidic residues" evidence="2">
    <location>
        <begin position="45"/>
        <end position="57"/>
    </location>
</feature>
<dbReference type="Pfam" id="PF13240">
    <property type="entry name" value="Zn_Ribbon_1"/>
    <property type="match status" value="1"/>
</dbReference>
<keyword evidence="5" id="KW-1185">Reference proteome</keyword>
<comment type="caution">
    <text evidence="4">The sequence shown here is derived from an EMBL/GenBank/DDBJ whole genome shotgun (WGS) entry which is preliminary data.</text>
</comment>
<dbReference type="PANTHER" id="PTHR23308">
    <property type="entry name" value="NUCLEAR INHIBITOR OF PROTEIN PHOSPHATASE-1"/>
    <property type="match status" value="1"/>
</dbReference>
<keyword evidence="1" id="KW-0597">Phosphoprotein</keyword>
<dbReference type="Gene3D" id="2.60.200.20">
    <property type="match status" value="1"/>
</dbReference>
<evidence type="ECO:0000313" key="4">
    <source>
        <dbReference type="EMBL" id="PSL03570.1"/>
    </source>
</evidence>
<dbReference type="InterPro" id="IPR000253">
    <property type="entry name" value="FHA_dom"/>
</dbReference>
<feature type="domain" description="FHA" evidence="3">
    <location>
        <begin position="97"/>
        <end position="146"/>
    </location>
</feature>
<dbReference type="CDD" id="cd22684">
    <property type="entry name" value="FHA_GarA_OdhI-like"/>
    <property type="match status" value="1"/>
</dbReference>
<dbReference type="InterPro" id="IPR026870">
    <property type="entry name" value="Zinc_ribbon_dom"/>
</dbReference>
<dbReference type="SUPFAM" id="SSF49879">
    <property type="entry name" value="SMAD/FHA domain"/>
    <property type="match status" value="1"/>
</dbReference>
<accession>A0A2P8E262</accession>
<dbReference type="Proteomes" id="UP000243528">
    <property type="component" value="Unassembled WGS sequence"/>
</dbReference>
<dbReference type="InterPro" id="IPR050923">
    <property type="entry name" value="Cell_Proc_Reg/RNA_Proc"/>
</dbReference>
<dbReference type="Pfam" id="PF00498">
    <property type="entry name" value="FHA"/>
    <property type="match status" value="1"/>
</dbReference>
<name>A0A2P8E262_9ACTN</name>
<evidence type="ECO:0000259" key="3">
    <source>
        <dbReference type="PROSITE" id="PS50006"/>
    </source>
</evidence>
<dbReference type="OrthoDB" id="9815925at2"/>
<gene>
    <name evidence="4" type="ORF">CLV30_10750</name>
</gene>
<sequence length="178" mass="18993">MPFCTQCGHQNPTDAKFCSQCGTPLVTASQPAEAPGDSTSTMATVRDEPERGEREDGSDLATADQAAVDALPAGSALLVVLRGPNAGSRFLLDTDVVSAGRHPDSDIFLDDVTVSRRHAEFRRMPGGFVVSDVGSLNGTYVNRDRIDEVVLNNGDEVQIGKYRLVYYSSQQGFGGGPR</sequence>
<protein>
    <submittedName>
        <fullName evidence="4">Zinc ribbon protein</fullName>
    </submittedName>
</protein>
<feature type="region of interest" description="Disordered" evidence="2">
    <location>
        <begin position="26"/>
        <end position="59"/>
    </location>
</feature>